<keyword evidence="8" id="KW-0067">ATP-binding</keyword>
<comment type="subcellular location">
    <subcellularLocation>
        <location evidence="1">Cell membrane</location>
        <topology evidence="1">Multi-pass membrane protein</topology>
    </subcellularLocation>
</comment>
<evidence type="ECO:0000256" key="11">
    <source>
        <dbReference type="ARBA" id="ARBA00023136"/>
    </source>
</evidence>
<reference evidence="14 15" key="1">
    <citation type="submission" date="2019-01" db="EMBL/GenBank/DDBJ databases">
        <title>Complete genome sequence of Cohnella hallensis HS21 isolated from Korean fir (Abies koreana) rhizospheric soil.</title>
        <authorList>
            <person name="Jiang L."/>
            <person name="Kang S.W."/>
            <person name="Kim S."/>
            <person name="Jung J."/>
            <person name="Kim C.Y."/>
            <person name="Kim D.H."/>
            <person name="Kim S.W."/>
            <person name="Lee J."/>
        </authorList>
    </citation>
    <scope>NUCLEOTIDE SEQUENCE [LARGE SCALE GENOMIC DNA]</scope>
    <source>
        <strain evidence="14 15">HS21</strain>
    </source>
</reference>
<dbReference type="PANTHER" id="PTHR34220:SF11">
    <property type="entry name" value="SENSOR PROTEIN KINASE HPTS"/>
    <property type="match status" value="1"/>
</dbReference>
<gene>
    <name evidence="14" type="primary">yesM_1</name>
    <name evidence="14" type="ORF">KCTCHS21_01100</name>
</gene>
<evidence type="ECO:0000256" key="9">
    <source>
        <dbReference type="ARBA" id="ARBA00022989"/>
    </source>
</evidence>
<evidence type="ECO:0000256" key="4">
    <source>
        <dbReference type="ARBA" id="ARBA00022679"/>
    </source>
</evidence>
<proteinExistence type="predicted"/>
<keyword evidence="15" id="KW-1185">Reference proteome</keyword>
<feature type="domain" description="HAMP" evidence="13">
    <location>
        <begin position="324"/>
        <end position="375"/>
    </location>
</feature>
<evidence type="ECO:0000256" key="1">
    <source>
        <dbReference type="ARBA" id="ARBA00004651"/>
    </source>
</evidence>
<accession>A0A3T1CY31</accession>
<keyword evidence="10" id="KW-0902">Two-component regulatory system</keyword>
<keyword evidence="6" id="KW-0547">Nucleotide-binding</keyword>
<dbReference type="RefSeq" id="WP_130604648.1">
    <property type="nucleotide sequence ID" value="NZ_AP019400.1"/>
</dbReference>
<evidence type="ECO:0000256" key="8">
    <source>
        <dbReference type="ARBA" id="ARBA00022840"/>
    </source>
</evidence>
<keyword evidence="4" id="KW-0808">Transferase</keyword>
<dbReference type="InterPro" id="IPR010559">
    <property type="entry name" value="Sig_transdc_His_kin_internal"/>
</dbReference>
<evidence type="ECO:0000259" key="13">
    <source>
        <dbReference type="PROSITE" id="PS50885"/>
    </source>
</evidence>
<feature type="transmembrane region" description="Helical" evidence="12">
    <location>
        <begin position="302"/>
        <end position="327"/>
    </location>
</feature>
<dbReference type="SUPFAM" id="SSF55874">
    <property type="entry name" value="ATPase domain of HSP90 chaperone/DNA topoisomerase II/histidine kinase"/>
    <property type="match status" value="1"/>
</dbReference>
<keyword evidence="5 12" id="KW-0812">Transmembrane</keyword>
<organism evidence="14 15">
    <name type="scientific">Cohnella abietis</name>
    <dbReference type="NCBI Taxonomy" id="2507935"/>
    <lineage>
        <taxon>Bacteria</taxon>
        <taxon>Bacillati</taxon>
        <taxon>Bacillota</taxon>
        <taxon>Bacilli</taxon>
        <taxon>Bacillales</taxon>
        <taxon>Paenibacillaceae</taxon>
        <taxon>Cohnella</taxon>
    </lineage>
</organism>
<evidence type="ECO:0000256" key="6">
    <source>
        <dbReference type="ARBA" id="ARBA00022741"/>
    </source>
</evidence>
<dbReference type="Pfam" id="PF02518">
    <property type="entry name" value="HATPase_c"/>
    <property type="match status" value="1"/>
</dbReference>
<dbReference type="Gene3D" id="3.30.565.10">
    <property type="entry name" value="Histidine kinase-like ATPase, C-terminal domain"/>
    <property type="match status" value="1"/>
</dbReference>
<keyword evidence="2" id="KW-1003">Cell membrane</keyword>
<dbReference type="GO" id="GO:0005524">
    <property type="term" value="F:ATP binding"/>
    <property type="evidence" value="ECO:0007669"/>
    <property type="project" value="UniProtKB-KW"/>
</dbReference>
<dbReference type="GO" id="GO:0005886">
    <property type="term" value="C:plasma membrane"/>
    <property type="evidence" value="ECO:0007669"/>
    <property type="project" value="UniProtKB-SubCell"/>
</dbReference>
<protein>
    <submittedName>
        <fullName evidence="14">Sensor histidine kinase YesM</fullName>
    </submittedName>
</protein>
<dbReference type="GO" id="GO:0000155">
    <property type="term" value="F:phosphorelay sensor kinase activity"/>
    <property type="evidence" value="ECO:0007669"/>
    <property type="project" value="InterPro"/>
</dbReference>
<evidence type="ECO:0000256" key="12">
    <source>
        <dbReference type="SAM" id="Phobius"/>
    </source>
</evidence>
<dbReference type="Proteomes" id="UP000289856">
    <property type="component" value="Chromosome"/>
</dbReference>
<evidence type="ECO:0000256" key="5">
    <source>
        <dbReference type="ARBA" id="ARBA00022692"/>
    </source>
</evidence>
<dbReference type="OrthoDB" id="2495675at2"/>
<dbReference type="InterPro" id="IPR050640">
    <property type="entry name" value="Bact_2-comp_sensor_kinase"/>
</dbReference>
<keyword evidence="7 14" id="KW-0418">Kinase</keyword>
<keyword evidence="9 12" id="KW-1133">Transmembrane helix</keyword>
<evidence type="ECO:0000313" key="14">
    <source>
        <dbReference type="EMBL" id="BBI30711.1"/>
    </source>
</evidence>
<evidence type="ECO:0000256" key="2">
    <source>
        <dbReference type="ARBA" id="ARBA00022475"/>
    </source>
</evidence>
<dbReference type="InterPro" id="IPR003594">
    <property type="entry name" value="HATPase_dom"/>
</dbReference>
<evidence type="ECO:0000256" key="3">
    <source>
        <dbReference type="ARBA" id="ARBA00022553"/>
    </source>
</evidence>
<dbReference type="PANTHER" id="PTHR34220">
    <property type="entry name" value="SENSOR HISTIDINE KINASE YPDA"/>
    <property type="match status" value="1"/>
</dbReference>
<dbReference type="Gene3D" id="6.10.340.10">
    <property type="match status" value="1"/>
</dbReference>
<evidence type="ECO:0000256" key="10">
    <source>
        <dbReference type="ARBA" id="ARBA00023012"/>
    </source>
</evidence>
<dbReference type="EMBL" id="AP019400">
    <property type="protein sequence ID" value="BBI30711.1"/>
    <property type="molecule type" value="Genomic_DNA"/>
</dbReference>
<dbReference type="KEGG" id="cohn:KCTCHS21_01100"/>
<dbReference type="InterPro" id="IPR036890">
    <property type="entry name" value="HATPase_C_sf"/>
</dbReference>
<keyword evidence="3" id="KW-0597">Phosphoprotein</keyword>
<keyword evidence="11 12" id="KW-0472">Membrane</keyword>
<name>A0A3T1CY31_9BACL</name>
<sequence>MISVRRFLSSLSIKKRLFLILTLLSLVPLILVSYTAQYFMLRSTTDYLNHLTEQLIMDQAEKTNVYLQELEQNLNIIINDYRFQKFVNTPLKDDPNHSTYINYVQPRLAHVLNTKKEIATLLYLDSTGKVYHLSRAITDGIYYDYTFREDQVYEKVFQTRVPELFPPHPQSYALNNGKRVVSYVKPIVSFNPPSVNAWIVVELNESALTQITQPITSEATNLIAFVERGTKQTIMQPDMPDILIDSVKNHFDLTNPGFKQSTLIENGQSFLVTKQSLAINNWDLVGLTPLDKFRKGVGATRITTLVIGTASFILILICSYFLVHAILRPLFALKKGMVLLGSGIFSKVIYPIDNEVGFLITTYNGMLDNLQKLEKEVWHATVREKEKELLQLQAQTNPHFLFNALEAIEAIALSKDREALGELIQCVSRMLRRNIDHESCFAPLKEEIDYIRDFLNVQHYKINRTFRMNLNIEESILTVQTLKFTLQPLVENAIKHGILRSPQNGAFAIRIDARRRGNWIRMKVWNNGAHISPETMKQLTELLHSGGEEKSPYFHQHTGLFNLYRRLALTYDNRFRMKMISSQSSDTEMTLLLPLRIDN</sequence>
<dbReference type="AlphaFoldDB" id="A0A3T1CY31"/>
<dbReference type="InterPro" id="IPR003660">
    <property type="entry name" value="HAMP_dom"/>
</dbReference>
<evidence type="ECO:0000313" key="15">
    <source>
        <dbReference type="Proteomes" id="UP000289856"/>
    </source>
</evidence>
<dbReference type="Pfam" id="PF06580">
    <property type="entry name" value="His_kinase"/>
    <property type="match status" value="1"/>
</dbReference>
<evidence type="ECO:0000256" key="7">
    <source>
        <dbReference type="ARBA" id="ARBA00022777"/>
    </source>
</evidence>
<dbReference type="PROSITE" id="PS50885">
    <property type="entry name" value="HAMP"/>
    <property type="match status" value="1"/>
</dbReference>